<proteinExistence type="predicted"/>
<dbReference type="AlphaFoldDB" id="A0A1H1SM87"/>
<dbReference type="EMBL" id="LT629774">
    <property type="protein sequence ID" value="SDS49117.1"/>
    <property type="molecule type" value="Genomic_DNA"/>
</dbReference>
<gene>
    <name evidence="1" type="ORF">SAMN04489797_1714</name>
</gene>
<name>A0A1H1SM87_9FLAO</name>
<sequence>MSDEELAEILKYSSSVELYIVTWNNILKLLYCPFEVLVMHDVGVLIRGQKVMVDEVKVTHDLQTVYIIKNVAYYYYHFEIVLE</sequence>
<dbReference type="Proteomes" id="UP000198963">
    <property type="component" value="Chromosome I"/>
</dbReference>
<organism evidence="1 2">
    <name type="scientific">Winogradskyella sediminis</name>
    <dbReference type="NCBI Taxonomy" id="1382466"/>
    <lineage>
        <taxon>Bacteria</taxon>
        <taxon>Pseudomonadati</taxon>
        <taxon>Bacteroidota</taxon>
        <taxon>Flavobacteriia</taxon>
        <taxon>Flavobacteriales</taxon>
        <taxon>Flavobacteriaceae</taxon>
        <taxon>Winogradskyella</taxon>
    </lineage>
</organism>
<reference evidence="1 2" key="1">
    <citation type="submission" date="2016-10" db="EMBL/GenBank/DDBJ databases">
        <authorList>
            <person name="Varghese N."/>
            <person name="Submissions S."/>
        </authorList>
    </citation>
    <scope>NUCLEOTIDE SEQUENCE [LARGE SCALE GENOMIC DNA]</scope>
    <source>
        <strain evidence="1 2">RHA_55</strain>
    </source>
</reference>
<accession>A0A1H1SM87</accession>
<evidence type="ECO:0000313" key="2">
    <source>
        <dbReference type="Proteomes" id="UP000198963"/>
    </source>
</evidence>
<protein>
    <submittedName>
        <fullName evidence="1">Uncharacterized protein</fullName>
    </submittedName>
</protein>
<evidence type="ECO:0000313" key="1">
    <source>
        <dbReference type="EMBL" id="SDS49117.1"/>
    </source>
</evidence>
<keyword evidence="2" id="KW-1185">Reference proteome</keyword>